<reference evidence="6 7" key="1">
    <citation type="submission" date="2019-06" db="EMBL/GenBank/DDBJ databases">
        <title>Genomics analysis of Aphanomyces spp. identifies a new class of oomycete effector associated with host adaptation.</title>
        <authorList>
            <person name="Gaulin E."/>
        </authorList>
    </citation>
    <scope>NUCLEOTIDE SEQUENCE [LARGE SCALE GENOMIC DNA]</scope>
    <source>
        <strain evidence="6 7">E</strain>
    </source>
</reference>
<dbReference type="PANTHER" id="PTHR35923:SF2">
    <property type="entry name" value="ENDOGLUCANASE"/>
    <property type="match status" value="1"/>
</dbReference>
<keyword evidence="2" id="KW-0119">Carbohydrate metabolism</keyword>
<proteinExistence type="predicted"/>
<feature type="non-terminal residue" evidence="6">
    <location>
        <position position="207"/>
    </location>
</feature>
<evidence type="ECO:0000313" key="6">
    <source>
        <dbReference type="EMBL" id="KAF0746174.1"/>
    </source>
</evidence>
<dbReference type="VEuPathDB" id="FungiDB:H257_06858"/>
<dbReference type="Proteomes" id="UP000469452">
    <property type="component" value="Unassembled WGS sequence"/>
</dbReference>
<accession>A0A6A5A800</accession>
<organism evidence="6 7">
    <name type="scientific">Aphanomyces astaci</name>
    <name type="common">Crayfish plague agent</name>
    <dbReference type="NCBI Taxonomy" id="112090"/>
    <lineage>
        <taxon>Eukaryota</taxon>
        <taxon>Sar</taxon>
        <taxon>Stramenopiles</taxon>
        <taxon>Oomycota</taxon>
        <taxon>Saprolegniomycetes</taxon>
        <taxon>Saprolegniales</taxon>
        <taxon>Verrucalvaceae</taxon>
        <taxon>Aphanomyces</taxon>
    </lineage>
</organism>
<evidence type="ECO:0000256" key="3">
    <source>
        <dbReference type="ARBA" id="ARBA00023326"/>
    </source>
</evidence>
<comment type="caution">
    <text evidence="6">The sequence shown here is derived from an EMBL/GenBank/DDBJ whole genome shotgun (WGS) entry which is preliminary data.</text>
</comment>
<keyword evidence="5" id="KW-1133">Transmembrane helix</keyword>
<gene>
    <name evidence="6" type="ORF">AaE_008227</name>
</gene>
<keyword evidence="5" id="KW-0472">Membrane</keyword>
<dbReference type="PANTHER" id="PTHR35923">
    <property type="entry name" value="MAJOR EXTRACELLULAR ENDOGLUCANASE"/>
    <property type="match status" value="1"/>
</dbReference>
<dbReference type="AlphaFoldDB" id="A0A6A5A800"/>
<evidence type="ECO:0000256" key="4">
    <source>
        <dbReference type="SAM" id="MobiDB-lite"/>
    </source>
</evidence>
<keyword evidence="1" id="KW-0136">Cellulose degradation</keyword>
<keyword evidence="3" id="KW-0624">Polysaccharide degradation</keyword>
<feature type="compositionally biased region" description="Low complexity" evidence="4">
    <location>
        <begin position="51"/>
        <end position="67"/>
    </location>
</feature>
<keyword evidence="5" id="KW-0812">Transmembrane</keyword>
<feature type="region of interest" description="Disordered" evidence="4">
    <location>
        <begin position="51"/>
        <end position="70"/>
    </location>
</feature>
<dbReference type="Gene3D" id="3.20.20.80">
    <property type="entry name" value="Glycosidases"/>
    <property type="match status" value="1"/>
</dbReference>
<feature type="transmembrane region" description="Helical" evidence="5">
    <location>
        <begin position="25"/>
        <end position="43"/>
    </location>
</feature>
<evidence type="ECO:0000256" key="1">
    <source>
        <dbReference type="ARBA" id="ARBA00023001"/>
    </source>
</evidence>
<evidence type="ECO:0000256" key="5">
    <source>
        <dbReference type="SAM" id="Phobius"/>
    </source>
</evidence>
<protein>
    <recommendedName>
        <fullName evidence="8">Glycoside hydrolase family 5 domain-containing protein</fullName>
    </recommendedName>
</protein>
<evidence type="ECO:0008006" key="8">
    <source>
        <dbReference type="Google" id="ProtNLM"/>
    </source>
</evidence>
<dbReference type="EMBL" id="VJMI01014065">
    <property type="protein sequence ID" value="KAF0746174.1"/>
    <property type="molecule type" value="Genomic_DNA"/>
</dbReference>
<evidence type="ECO:0000313" key="7">
    <source>
        <dbReference type="Proteomes" id="UP000469452"/>
    </source>
</evidence>
<name>A0A6A5A800_APHAT</name>
<sequence length="207" mass="22109">MVYPSASGDYEASVVTTAKPAGRKLLFLGLGLVVVVGASIGIWQATQSSATSATATSTPTTTTTAAPTPAPTRQVFSFGKIQDGSTRSKDEEANPLTYDGQGCYLPNYISKKGKIYIVTNTNQEIPIAIKGINWFGMEAENAIPFGLWTNDQNGTTLFELASFLSRNQFNSVRLPLTVSSILSNTAPNRGLIHEYANAALDLTNYTS</sequence>
<evidence type="ECO:0000256" key="2">
    <source>
        <dbReference type="ARBA" id="ARBA00023277"/>
    </source>
</evidence>
<dbReference type="GO" id="GO:0030245">
    <property type="term" value="P:cellulose catabolic process"/>
    <property type="evidence" value="ECO:0007669"/>
    <property type="project" value="UniProtKB-KW"/>
</dbReference>